<dbReference type="PROSITE" id="PS50222">
    <property type="entry name" value="EF_HAND_2"/>
    <property type="match status" value="4"/>
</dbReference>
<keyword evidence="8 15" id="KW-0547">Nucleotide-binding</keyword>
<dbReference type="Gene3D" id="1.10.510.10">
    <property type="entry name" value="Transferase(Phosphotransferase) domain 1"/>
    <property type="match status" value="1"/>
</dbReference>
<evidence type="ECO:0000256" key="10">
    <source>
        <dbReference type="ARBA" id="ARBA00022837"/>
    </source>
</evidence>
<evidence type="ECO:0000256" key="13">
    <source>
        <dbReference type="ARBA" id="ARBA00047899"/>
    </source>
</evidence>
<dbReference type="Pfam" id="PF13499">
    <property type="entry name" value="EF-hand_7"/>
    <property type="match status" value="2"/>
</dbReference>
<dbReference type="PANTHER" id="PTHR24349">
    <property type="entry name" value="SERINE/THREONINE-PROTEIN KINASE"/>
    <property type="match status" value="1"/>
</dbReference>
<dbReference type="GO" id="GO:0005524">
    <property type="term" value="F:ATP binding"/>
    <property type="evidence" value="ECO:0007669"/>
    <property type="project" value="UniProtKB-UniRule"/>
</dbReference>
<comment type="catalytic activity">
    <reaction evidence="14">
        <text>L-seryl-[protein] + ATP = O-phospho-L-seryl-[protein] + ADP + H(+)</text>
        <dbReference type="Rhea" id="RHEA:17989"/>
        <dbReference type="Rhea" id="RHEA-COMP:9863"/>
        <dbReference type="Rhea" id="RHEA-COMP:11604"/>
        <dbReference type="ChEBI" id="CHEBI:15378"/>
        <dbReference type="ChEBI" id="CHEBI:29999"/>
        <dbReference type="ChEBI" id="CHEBI:30616"/>
        <dbReference type="ChEBI" id="CHEBI:83421"/>
        <dbReference type="ChEBI" id="CHEBI:456216"/>
        <dbReference type="EC" id="2.7.11.1"/>
    </reaction>
</comment>
<evidence type="ECO:0000256" key="9">
    <source>
        <dbReference type="ARBA" id="ARBA00022777"/>
    </source>
</evidence>
<evidence type="ECO:0000256" key="7">
    <source>
        <dbReference type="ARBA" id="ARBA00022737"/>
    </source>
</evidence>
<evidence type="ECO:0000256" key="11">
    <source>
        <dbReference type="ARBA" id="ARBA00022840"/>
    </source>
</evidence>
<comment type="similarity">
    <text evidence="12">Belongs to the protein kinase superfamily. Ser/Thr protein kinase family. CDPK subfamily.</text>
</comment>
<feature type="domain" description="EF-hand" evidence="18">
    <location>
        <begin position="335"/>
        <end position="370"/>
    </location>
</feature>
<dbReference type="SMART" id="SM00220">
    <property type="entry name" value="S_TKc"/>
    <property type="match status" value="1"/>
</dbReference>
<evidence type="ECO:0000256" key="1">
    <source>
        <dbReference type="ARBA" id="ARBA00001946"/>
    </source>
</evidence>
<gene>
    <name evidence="19" type="ORF">BSTOLATCC_MIC15774</name>
</gene>
<evidence type="ECO:0000256" key="8">
    <source>
        <dbReference type="ARBA" id="ARBA00022741"/>
    </source>
</evidence>
<keyword evidence="7" id="KW-0677">Repeat</keyword>
<comment type="subunit">
    <text evidence="2">Monomer.</text>
</comment>
<evidence type="ECO:0000256" key="5">
    <source>
        <dbReference type="ARBA" id="ARBA00022679"/>
    </source>
</evidence>
<dbReference type="InterPro" id="IPR018247">
    <property type="entry name" value="EF_Hand_1_Ca_BS"/>
</dbReference>
<evidence type="ECO:0000256" key="3">
    <source>
        <dbReference type="ARBA" id="ARBA00012513"/>
    </source>
</evidence>
<dbReference type="InterPro" id="IPR000719">
    <property type="entry name" value="Prot_kinase_dom"/>
</dbReference>
<accession>A0AAU9IT75</accession>
<reference evidence="19" key="1">
    <citation type="submission" date="2021-09" db="EMBL/GenBank/DDBJ databases">
        <authorList>
            <consortium name="AG Swart"/>
            <person name="Singh M."/>
            <person name="Singh A."/>
            <person name="Seah K."/>
            <person name="Emmerich C."/>
        </authorList>
    </citation>
    <scope>NUCLEOTIDE SEQUENCE</scope>
    <source>
        <strain evidence="19">ATCC30299</strain>
    </source>
</reference>
<dbReference type="SUPFAM" id="SSF47473">
    <property type="entry name" value="EF-hand"/>
    <property type="match status" value="1"/>
</dbReference>
<feature type="domain" description="EF-hand" evidence="18">
    <location>
        <begin position="447"/>
        <end position="476"/>
    </location>
</feature>
<evidence type="ECO:0000313" key="19">
    <source>
        <dbReference type="EMBL" id="CAG9316343.1"/>
    </source>
</evidence>
<keyword evidence="4 16" id="KW-0723">Serine/threonine-protein kinase</keyword>
<evidence type="ECO:0000256" key="2">
    <source>
        <dbReference type="ARBA" id="ARBA00011245"/>
    </source>
</evidence>
<evidence type="ECO:0000256" key="14">
    <source>
        <dbReference type="ARBA" id="ARBA00048679"/>
    </source>
</evidence>
<dbReference type="Gene3D" id="3.30.200.20">
    <property type="entry name" value="Phosphorylase Kinase, domain 1"/>
    <property type="match status" value="1"/>
</dbReference>
<keyword evidence="5" id="KW-0808">Transferase</keyword>
<protein>
    <recommendedName>
        <fullName evidence="3">non-specific serine/threonine protein kinase</fullName>
        <ecNumber evidence="3">2.7.11.1</ecNumber>
    </recommendedName>
</protein>
<dbReference type="FunFam" id="1.10.510.10:FF:000571">
    <property type="entry name" value="Maternal embryonic leucine zipper kinase"/>
    <property type="match status" value="1"/>
</dbReference>
<dbReference type="PROSITE" id="PS00107">
    <property type="entry name" value="PROTEIN_KINASE_ATP"/>
    <property type="match status" value="1"/>
</dbReference>
<dbReference type="CDD" id="cd00051">
    <property type="entry name" value="EFh"/>
    <property type="match status" value="2"/>
</dbReference>
<dbReference type="Pfam" id="PF00069">
    <property type="entry name" value="Pkinase"/>
    <property type="match status" value="1"/>
</dbReference>
<dbReference type="GO" id="GO:0005509">
    <property type="term" value="F:calcium ion binding"/>
    <property type="evidence" value="ECO:0007669"/>
    <property type="project" value="InterPro"/>
</dbReference>
<evidence type="ECO:0000259" key="18">
    <source>
        <dbReference type="PROSITE" id="PS50222"/>
    </source>
</evidence>
<sequence>MGNICNKDSTPAPSIPRLRRKKSRLPTYNCDITTQYEIGKVIGMGNFGAVRIGYPKKNPTHKVAIKSIDKARVRCISQLHLEVEILSSLDHPNIIKLHEIYEGKRFYHIVMEYCTGGDLMDKMLKKVNFTEKEAGEIMKKILGIVNHLHKVNICHRDLKCENFMYEDDEPNSELKLIDFGLSKKFRNSSNKMSSIVGTPYYVAPEVLKGVYGPECDLWSAGVIMYALLCGNFPFYGENKVKIFKQIMDGNFEFTDSIWKEISGLAKDLIHQLLTVDVSNRITAENALHHPWFKYLEMNHSQRINPKIIDSFRRFRVKSTFQREAMGFLVRDLESYQIADLKEAFLSLDKNNEGFLTLQDIEDALKDDNYNNINKELEICFLNADGNGDGRLSYSEFLAATLAAKDIVDEDLLLRIFKHFDVKGNGKITAESFEEAIKRSGRKGIDGEKAIAEVDSKDKGYISFDEFKEILKIESLN</sequence>
<organism evidence="19 20">
    <name type="scientific">Blepharisma stoltei</name>
    <dbReference type="NCBI Taxonomy" id="1481888"/>
    <lineage>
        <taxon>Eukaryota</taxon>
        <taxon>Sar</taxon>
        <taxon>Alveolata</taxon>
        <taxon>Ciliophora</taxon>
        <taxon>Postciliodesmatophora</taxon>
        <taxon>Heterotrichea</taxon>
        <taxon>Heterotrichida</taxon>
        <taxon>Blepharismidae</taxon>
        <taxon>Blepharisma</taxon>
    </lineage>
</organism>
<dbReference type="EMBL" id="CAJZBQ010000015">
    <property type="protein sequence ID" value="CAG9316343.1"/>
    <property type="molecule type" value="Genomic_DNA"/>
</dbReference>
<evidence type="ECO:0000256" key="15">
    <source>
        <dbReference type="PROSITE-ProRule" id="PRU10141"/>
    </source>
</evidence>
<dbReference type="InterPro" id="IPR050205">
    <property type="entry name" value="CDPK_Ser/Thr_kinases"/>
</dbReference>
<dbReference type="PROSITE" id="PS50011">
    <property type="entry name" value="PROTEIN_KINASE_DOM"/>
    <property type="match status" value="1"/>
</dbReference>
<evidence type="ECO:0000256" key="16">
    <source>
        <dbReference type="RuleBase" id="RU000304"/>
    </source>
</evidence>
<dbReference type="CDD" id="cd05117">
    <property type="entry name" value="STKc_CAMK"/>
    <property type="match status" value="1"/>
</dbReference>
<keyword evidence="11 15" id="KW-0067">ATP-binding</keyword>
<comment type="caution">
    <text evidence="19">The sequence shown here is derived from an EMBL/GenBank/DDBJ whole genome shotgun (WGS) entry which is preliminary data.</text>
</comment>
<keyword evidence="20" id="KW-1185">Reference proteome</keyword>
<dbReference type="SMART" id="SM00054">
    <property type="entry name" value="EFh"/>
    <property type="match status" value="4"/>
</dbReference>
<dbReference type="Gene3D" id="1.10.238.10">
    <property type="entry name" value="EF-hand"/>
    <property type="match status" value="2"/>
</dbReference>
<keyword evidence="6" id="KW-0479">Metal-binding</keyword>
<feature type="domain" description="Protein kinase" evidence="17">
    <location>
        <begin position="36"/>
        <end position="292"/>
    </location>
</feature>
<name>A0AAU9IT75_9CILI</name>
<evidence type="ECO:0000256" key="12">
    <source>
        <dbReference type="ARBA" id="ARBA00024334"/>
    </source>
</evidence>
<dbReference type="Proteomes" id="UP001162131">
    <property type="component" value="Unassembled WGS sequence"/>
</dbReference>
<evidence type="ECO:0000256" key="4">
    <source>
        <dbReference type="ARBA" id="ARBA00022527"/>
    </source>
</evidence>
<feature type="domain" description="EF-hand" evidence="18">
    <location>
        <begin position="407"/>
        <end position="442"/>
    </location>
</feature>
<feature type="domain" description="EF-hand" evidence="18">
    <location>
        <begin position="371"/>
        <end position="406"/>
    </location>
</feature>
<evidence type="ECO:0000313" key="20">
    <source>
        <dbReference type="Proteomes" id="UP001162131"/>
    </source>
</evidence>
<dbReference type="InterPro" id="IPR002048">
    <property type="entry name" value="EF_hand_dom"/>
</dbReference>
<dbReference type="EC" id="2.7.11.1" evidence="3"/>
<dbReference type="FunFam" id="3.30.200.20:FF:000315">
    <property type="entry name" value="Calcium-dependent protein kinase 3"/>
    <property type="match status" value="1"/>
</dbReference>
<dbReference type="SUPFAM" id="SSF56112">
    <property type="entry name" value="Protein kinase-like (PK-like)"/>
    <property type="match status" value="1"/>
</dbReference>
<feature type="binding site" evidence="15">
    <location>
        <position position="66"/>
    </location>
    <ligand>
        <name>ATP</name>
        <dbReference type="ChEBI" id="CHEBI:30616"/>
    </ligand>
</feature>
<dbReference type="PROSITE" id="PS00018">
    <property type="entry name" value="EF_HAND_1"/>
    <property type="match status" value="2"/>
</dbReference>
<evidence type="ECO:0000256" key="6">
    <source>
        <dbReference type="ARBA" id="ARBA00022723"/>
    </source>
</evidence>
<dbReference type="GO" id="GO:0004674">
    <property type="term" value="F:protein serine/threonine kinase activity"/>
    <property type="evidence" value="ECO:0007669"/>
    <property type="project" value="UniProtKB-KW"/>
</dbReference>
<proteinExistence type="inferred from homology"/>
<comment type="cofactor">
    <cofactor evidence="1">
        <name>Mg(2+)</name>
        <dbReference type="ChEBI" id="CHEBI:18420"/>
    </cofactor>
</comment>
<dbReference type="AlphaFoldDB" id="A0AAU9IT75"/>
<dbReference type="InterPro" id="IPR011009">
    <property type="entry name" value="Kinase-like_dom_sf"/>
</dbReference>
<dbReference type="InterPro" id="IPR017441">
    <property type="entry name" value="Protein_kinase_ATP_BS"/>
</dbReference>
<comment type="catalytic activity">
    <reaction evidence="13">
        <text>L-threonyl-[protein] + ATP = O-phospho-L-threonyl-[protein] + ADP + H(+)</text>
        <dbReference type="Rhea" id="RHEA:46608"/>
        <dbReference type="Rhea" id="RHEA-COMP:11060"/>
        <dbReference type="Rhea" id="RHEA-COMP:11605"/>
        <dbReference type="ChEBI" id="CHEBI:15378"/>
        <dbReference type="ChEBI" id="CHEBI:30013"/>
        <dbReference type="ChEBI" id="CHEBI:30616"/>
        <dbReference type="ChEBI" id="CHEBI:61977"/>
        <dbReference type="ChEBI" id="CHEBI:456216"/>
        <dbReference type="EC" id="2.7.11.1"/>
    </reaction>
</comment>
<dbReference type="InterPro" id="IPR011992">
    <property type="entry name" value="EF-hand-dom_pair"/>
</dbReference>
<dbReference type="FunFam" id="1.10.238.10:FF:000003">
    <property type="entry name" value="Calmodulin A"/>
    <property type="match status" value="1"/>
</dbReference>
<keyword evidence="9" id="KW-0418">Kinase</keyword>
<evidence type="ECO:0000259" key="17">
    <source>
        <dbReference type="PROSITE" id="PS50011"/>
    </source>
</evidence>
<keyword evidence="10" id="KW-0106">Calcium</keyword>
<dbReference type="PROSITE" id="PS00108">
    <property type="entry name" value="PROTEIN_KINASE_ST"/>
    <property type="match status" value="1"/>
</dbReference>
<dbReference type="InterPro" id="IPR008271">
    <property type="entry name" value="Ser/Thr_kinase_AS"/>
</dbReference>